<protein>
    <submittedName>
        <fullName evidence="2">Uncharacterized protein</fullName>
    </submittedName>
</protein>
<keyword evidence="1" id="KW-0175">Coiled coil</keyword>
<evidence type="ECO:0000256" key="1">
    <source>
        <dbReference type="SAM" id="Coils"/>
    </source>
</evidence>
<feature type="coiled-coil region" evidence="1">
    <location>
        <begin position="96"/>
        <end position="123"/>
    </location>
</feature>
<accession>A0A814RDR2</accession>
<evidence type="ECO:0000313" key="2">
    <source>
        <dbReference type="EMBL" id="CAF1130872.1"/>
    </source>
</evidence>
<dbReference type="EMBL" id="CAJNOQ010006317">
    <property type="protein sequence ID" value="CAF1130872.1"/>
    <property type="molecule type" value="Genomic_DNA"/>
</dbReference>
<dbReference type="Gene3D" id="3.90.176.10">
    <property type="entry name" value="Toxin ADP-ribosyltransferase, Chain A, domain 1"/>
    <property type="match status" value="1"/>
</dbReference>
<dbReference type="EMBL" id="CAJOBC010006317">
    <property type="protein sequence ID" value="CAF3894550.1"/>
    <property type="molecule type" value="Genomic_DNA"/>
</dbReference>
<dbReference type="Proteomes" id="UP000663829">
    <property type="component" value="Unassembled WGS sequence"/>
</dbReference>
<dbReference type="Proteomes" id="UP000681722">
    <property type="component" value="Unassembled WGS sequence"/>
</dbReference>
<comment type="caution">
    <text evidence="2">The sequence shown here is derived from an EMBL/GenBank/DDBJ whole genome shotgun (WGS) entry which is preliminary data.</text>
</comment>
<evidence type="ECO:0000313" key="4">
    <source>
        <dbReference type="Proteomes" id="UP000663829"/>
    </source>
</evidence>
<reference evidence="2" key="1">
    <citation type="submission" date="2021-02" db="EMBL/GenBank/DDBJ databases">
        <authorList>
            <person name="Nowell W R."/>
        </authorList>
    </citation>
    <scope>NUCLEOTIDE SEQUENCE</scope>
</reference>
<sequence>MLRCQSTEWALLLHFFIYDLYQQLGKLFKEVEKNSIKKVYRGQFMSKSELDLLQSFQVTDSLFVNQFFSVTKDHQVANIFADIDDNDSCLSDDNLQKAVKQKYADLERLLNHLTEDVALYLKKLKVGIFSGIGKQESTTDLPVSWWPKYIQMLCHLPYPDTCRTNFLIALKECYQARSCDEGAVTVYRGQLMLLNEIESLQKEDYPEIVVNSFFSTSLDREHALFVLDPSVPRDDDLQRVLFEIKLYTQWQYRPFGDISHLSSFPTESEILLMIGTMLDVHEVSYGSKTNIYSVKLSLPSLYEIEDDELDNMTVRGKFKNCIMEMEATDEDTSFIFNELKETFSDEQGRLEAIESRCKA</sequence>
<dbReference type="SUPFAM" id="SSF56399">
    <property type="entry name" value="ADP-ribosylation"/>
    <property type="match status" value="1"/>
</dbReference>
<organism evidence="2 4">
    <name type="scientific">Didymodactylos carnosus</name>
    <dbReference type="NCBI Taxonomy" id="1234261"/>
    <lineage>
        <taxon>Eukaryota</taxon>
        <taxon>Metazoa</taxon>
        <taxon>Spiralia</taxon>
        <taxon>Gnathifera</taxon>
        <taxon>Rotifera</taxon>
        <taxon>Eurotatoria</taxon>
        <taxon>Bdelloidea</taxon>
        <taxon>Philodinida</taxon>
        <taxon>Philodinidae</taxon>
        <taxon>Didymodactylos</taxon>
    </lineage>
</organism>
<keyword evidence="4" id="KW-1185">Reference proteome</keyword>
<gene>
    <name evidence="2" type="ORF">GPM918_LOCUS20184</name>
    <name evidence="3" type="ORF">SRO942_LOCUS20181</name>
</gene>
<evidence type="ECO:0000313" key="3">
    <source>
        <dbReference type="EMBL" id="CAF3894550.1"/>
    </source>
</evidence>
<proteinExistence type="predicted"/>
<name>A0A814RDR2_9BILA</name>
<dbReference type="AlphaFoldDB" id="A0A814RDR2"/>